<dbReference type="InterPro" id="IPR000719">
    <property type="entry name" value="Prot_kinase_dom"/>
</dbReference>
<organism evidence="3 4">
    <name type="scientific">Rhizophagus clarus</name>
    <dbReference type="NCBI Taxonomy" id="94130"/>
    <lineage>
        <taxon>Eukaryota</taxon>
        <taxon>Fungi</taxon>
        <taxon>Fungi incertae sedis</taxon>
        <taxon>Mucoromycota</taxon>
        <taxon>Glomeromycotina</taxon>
        <taxon>Glomeromycetes</taxon>
        <taxon>Glomerales</taxon>
        <taxon>Glomeraceae</taxon>
        <taxon>Rhizophagus</taxon>
    </lineage>
</organism>
<dbReference type="SUPFAM" id="SSF56112">
    <property type="entry name" value="Protein kinase-like (PK-like)"/>
    <property type="match status" value="1"/>
</dbReference>
<dbReference type="Proteomes" id="UP000615446">
    <property type="component" value="Unassembled WGS sequence"/>
</dbReference>
<dbReference type="GO" id="GO:0004674">
    <property type="term" value="F:protein serine/threonine kinase activity"/>
    <property type="evidence" value="ECO:0007669"/>
    <property type="project" value="TreeGrafter"/>
</dbReference>
<evidence type="ECO:0000259" key="2">
    <source>
        <dbReference type="PROSITE" id="PS50011"/>
    </source>
</evidence>
<dbReference type="GO" id="GO:0005524">
    <property type="term" value="F:ATP binding"/>
    <property type="evidence" value="ECO:0007669"/>
    <property type="project" value="UniProtKB-UniRule"/>
</dbReference>
<comment type="caution">
    <text evidence="3">The sequence shown here is derived from an EMBL/GenBank/DDBJ whole genome shotgun (WGS) entry which is preliminary data.</text>
</comment>
<dbReference type="PANTHER" id="PTHR44329">
    <property type="entry name" value="SERINE/THREONINE-PROTEIN KINASE TNNI3K-RELATED"/>
    <property type="match status" value="1"/>
</dbReference>
<dbReference type="EMBL" id="BLAL01000194">
    <property type="protein sequence ID" value="GES90380.1"/>
    <property type="molecule type" value="Genomic_DNA"/>
</dbReference>
<dbReference type="InterPro" id="IPR017441">
    <property type="entry name" value="Protein_kinase_ATP_BS"/>
</dbReference>
<feature type="domain" description="Protein kinase" evidence="2">
    <location>
        <begin position="340"/>
        <end position="610"/>
    </location>
</feature>
<keyword evidence="3" id="KW-0418">Kinase</keyword>
<name>A0A8H3QRP0_9GLOM</name>
<keyword evidence="1" id="KW-0547">Nucleotide-binding</keyword>
<keyword evidence="3" id="KW-0808">Transferase</keyword>
<evidence type="ECO:0000313" key="3">
    <source>
        <dbReference type="EMBL" id="GES90380.1"/>
    </source>
</evidence>
<dbReference type="AlphaFoldDB" id="A0A8H3QRP0"/>
<keyword evidence="1" id="KW-0067">ATP-binding</keyword>
<dbReference type="InterPro" id="IPR051681">
    <property type="entry name" value="Ser/Thr_Kinases-Pseudokinases"/>
</dbReference>
<protein>
    <submittedName>
        <fullName evidence="3">Kinase-like domain-containing protein</fullName>
    </submittedName>
</protein>
<feature type="binding site" evidence="1">
    <location>
        <position position="370"/>
    </location>
    <ligand>
        <name>ATP</name>
        <dbReference type="ChEBI" id="CHEBI:30616"/>
    </ligand>
</feature>
<dbReference type="Pfam" id="PF00069">
    <property type="entry name" value="Pkinase"/>
    <property type="match status" value="1"/>
</dbReference>
<dbReference type="PROSITE" id="PS00107">
    <property type="entry name" value="PROTEIN_KINASE_ATP"/>
    <property type="match status" value="1"/>
</dbReference>
<gene>
    <name evidence="3" type="ORF">RCL2_001723000</name>
</gene>
<dbReference type="Gene3D" id="1.10.510.10">
    <property type="entry name" value="Transferase(Phosphotransferase) domain 1"/>
    <property type="match status" value="1"/>
</dbReference>
<evidence type="ECO:0000313" key="4">
    <source>
        <dbReference type="Proteomes" id="UP000615446"/>
    </source>
</evidence>
<dbReference type="InterPro" id="IPR011009">
    <property type="entry name" value="Kinase-like_dom_sf"/>
</dbReference>
<proteinExistence type="predicted"/>
<evidence type="ECO:0000256" key="1">
    <source>
        <dbReference type="PROSITE-ProRule" id="PRU10141"/>
    </source>
</evidence>
<sequence>MNYPIAIWNDGPLKFNKDTKKYERISKEKVSLIYKSNSENIINEFSNEIKKYQTLIYNDLKIYGISQNLDTKDYILVIKSEYCEKCGKKYTDARYNWCYPCQRDFLKNFTNWNSGNKIIDDFIQSMRPYISTNDYNAPIFEWIPYDQFNNIQQIGEKGIANLAIWKNGPLHYDYLGRKEWIRELDKKVCLINYYEIIVATNEFLYEIIQYLYNEQIYGVTQNPHTKNYILVFQNKYCENYCKIITDEELYSTENCHGISQDPDTKYYILVLQSKYYCKKCGKKYTNTNKWCNPCQLNILMKNFTNWNSGNDNINDFIKEMQLKIGDCNDVVLEWISYDQFNNVEQVGIGGFSTVYSAIWKNKEYKQVALKCVHGSQNVKADFLNEVKIHLRLLQLLQQSLRFGNVRFLNVHGITQEPNTKDFVIVLEYAKGGSFNNWIAKYKGFSWRNKLIILPSIINGLDGIHKNHMVHHDFHTGNILLDEREFSVESQKIFISDMGLCGEIGNTDETKLYGVVPYMAPEILRRKPYTQAADIYSLGMIMYFLATGRQPFAGRDHDHYLMLDICEGIRPKINAPEAPQCYIDLMKRCWDPNPDNRPNTTELKGMINLFWDSINLCGEGRYDIRDQFTEAEAYRKSLLHIKSNESNKSFNSQITQANNYTSRLIIYNTNNHSSDDFSDCAIAD</sequence>
<dbReference type="OrthoDB" id="4062651at2759"/>
<accession>A0A8H3QRP0</accession>
<dbReference type="PROSITE" id="PS50011">
    <property type="entry name" value="PROTEIN_KINASE_DOM"/>
    <property type="match status" value="1"/>
</dbReference>
<reference evidence="3" key="1">
    <citation type="submission" date="2019-10" db="EMBL/GenBank/DDBJ databases">
        <title>Conservation and host-specific expression of non-tandemly repeated heterogenous ribosome RNA gene in arbuscular mycorrhizal fungi.</title>
        <authorList>
            <person name="Maeda T."/>
            <person name="Kobayashi Y."/>
            <person name="Nakagawa T."/>
            <person name="Ezawa T."/>
            <person name="Yamaguchi K."/>
            <person name="Bino T."/>
            <person name="Nishimoto Y."/>
            <person name="Shigenobu S."/>
            <person name="Kawaguchi M."/>
        </authorList>
    </citation>
    <scope>NUCLEOTIDE SEQUENCE</scope>
    <source>
        <strain evidence="3">HR1</strain>
    </source>
</reference>